<dbReference type="PROSITE" id="PS00690">
    <property type="entry name" value="DEAH_ATP_HELICASE"/>
    <property type="match status" value="1"/>
</dbReference>
<feature type="domain" description="Helicase C-terminal" evidence="7">
    <location>
        <begin position="214"/>
        <end position="373"/>
    </location>
</feature>
<dbReference type="CDD" id="cd17920">
    <property type="entry name" value="DEXHc_RecQ"/>
    <property type="match status" value="1"/>
</dbReference>
<dbReference type="GO" id="GO:0005737">
    <property type="term" value="C:cytoplasm"/>
    <property type="evidence" value="ECO:0007669"/>
    <property type="project" value="TreeGrafter"/>
</dbReference>
<dbReference type="GO" id="GO:0030894">
    <property type="term" value="C:replisome"/>
    <property type="evidence" value="ECO:0007669"/>
    <property type="project" value="TreeGrafter"/>
</dbReference>
<dbReference type="SMART" id="SM00487">
    <property type="entry name" value="DEXDc"/>
    <property type="match status" value="1"/>
</dbReference>
<dbReference type="Proteomes" id="UP000287910">
    <property type="component" value="Unassembled WGS sequence"/>
</dbReference>
<dbReference type="GO" id="GO:0009378">
    <property type="term" value="F:four-way junction helicase activity"/>
    <property type="evidence" value="ECO:0007669"/>
    <property type="project" value="TreeGrafter"/>
</dbReference>
<protein>
    <submittedName>
        <fullName evidence="8">ATP-dependent DNA helicase RecQ</fullName>
    </submittedName>
</protein>
<keyword evidence="1" id="KW-0547">Nucleotide-binding</keyword>
<organism evidence="8 9">
    <name type="scientific">Lysinibacillus antri</name>
    <dbReference type="NCBI Taxonomy" id="2498145"/>
    <lineage>
        <taxon>Bacteria</taxon>
        <taxon>Bacillati</taxon>
        <taxon>Bacillota</taxon>
        <taxon>Bacilli</taxon>
        <taxon>Bacillales</taxon>
        <taxon>Bacillaceae</taxon>
        <taxon>Lysinibacillus</taxon>
    </lineage>
</organism>
<dbReference type="SMART" id="SM00490">
    <property type="entry name" value="HELICc"/>
    <property type="match status" value="1"/>
</dbReference>
<proteinExistence type="predicted"/>
<dbReference type="RefSeq" id="WP_126657912.1">
    <property type="nucleotide sequence ID" value="NZ_RYYR01000005.1"/>
</dbReference>
<dbReference type="GO" id="GO:0043590">
    <property type="term" value="C:bacterial nucleoid"/>
    <property type="evidence" value="ECO:0007669"/>
    <property type="project" value="TreeGrafter"/>
</dbReference>
<dbReference type="EMBL" id="RYYR01000005">
    <property type="protein sequence ID" value="RUL55062.1"/>
    <property type="molecule type" value="Genomic_DNA"/>
</dbReference>
<keyword evidence="5" id="KW-0238">DNA-binding</keyword>
<dbReference type="NCBIfam" id="TIGR00614">
    <property type="entry name" value="recQ_fam"/>
    <property type="match status" value="1"/>
</dbReference>
<dbReference type="GO" id="GO:0005524">
    <property type="term" value="F:ATP binding"/>
    <property type="evidence" value="ECO:0007669"/>
    <property type="project" value="UniProtKB-KW"/>
</dbReference>
<evidence type="ECO:0000259" key="7">
    <source>
        <dbReference type="PROSITE" id="PS51194"/>
    </source>
</evidence>
<evidence type="ECO:0000256" key="2">
    <source>
        <dbReference type="ARBA" id="ARBA00022801"/>
    </source>
</evidence>
<dbReference type="InterPro" id="IPR011545">
    <property type="entry name" value="DEAD/DEAH_box_helicase_dom"/>
</dbReference>
<dbReference type="GO" id="GO:0006281">
    <property type="term" value="P:DNA repair"/>
    <property type="evidence" value="ECO:0007669"/>
    <property type="project" value="TreeGrafter"/>
</dbReference>
<dbReference type="Gene3D" id="3.40.50.300">
    <property type="entry name" value="P-loop containing nucleotide triphosphate hydrolases"/>
    <property type="match status" value="2"/>
</dbReference>
<evidence type="ECO:0000259" key="6">
    <source>
        <dbReference type="PROSITE" id="PS51192"/>
    </source>
</evidence>
<keyword evidence="2" id="KW-0378">Hydrolase</keyword>
<reference evidence="8 9" key="1">
    <citation type="submission" date="2018-12" db="EMBL/GenBank/DDBJ databases">
        <title>Lysinibacillus antri sp. nov., isolated from a cave soil.</title>
        <authorList>
            <person name="Narsing Rao M.P."/>
            <person name="Zhang H."/>
            <person name="Dong Z.-Y."/>
            <person name="Niu X.-K."/>
            <person name="Zhang K."/>
            <person name="Fang B.-Z."/>
            <person name="Kang Y.-Q."/>
            <person name="Xiao M."/>
            <person name="Li W.-J."/>
        </authorList>
    </citation>
    <scope>NUCLEOTIDE SEQUENCE [LARGE SCALE GENOMIC DNA]</scope>
    <source>
        <strain evidence="8 9">SYSU K30002</strain>
    </source>
</reference>
<evidence type="ECO:0000313" key="9">
    <source>
        <dbReference type="Proteomes" id="UP000287910"/>
    </source>
</evidence>
<dbReference type="PROSITE" id="PS51194">
    <property type="entry name" value="HELICASE_CTER"/>
    <property type="match status" value="1"/>
</dbReference>
<dbReference type="GO" id="GO:0016787">
    <property type="term" value="F:hydrolase activity"/>
    <property type="evidence" value="ECO:0007669"/>
    <property type="project" value="UniProtKB-KW"/>
</dbReference>
<dbReference type="Pfam" id="PF00271">
    <property type="entry name" value="Helicase_C"/>
    <property type="match status" value="1"/>
</dbReference>
<keyword evidence="9" id="KW-1185">Reference proteome</keyword>
<dbReference type="AlphaFoldDB" id="A0A3S0RKJ3"/>
<evidence type="ECO:0000256" key="3">
    <source>
        <dbReference type="ARBA" id="ARBA00022806"/>
    </source>
</evidence>
<dbReference type="InterPro" id="IPR027417">
    <property type="entry name" value="P-loop_NTPase"/>
</dbReference>
<dbReference type="Pfam" id="PF00270">
    <property type="entry name" value="DEAD"/>
    <property type="match status" value="1"/>
</dbReference>
<evidence type="ECO:0000256" key="4">
    <source>
        <dbReference type="ARBA" id="ARBA00022840"/>
    </source>
</evidence>
<dbReference type="InterPro" id="IPR001650">
    <property type="entry name" value="Helicase_C-like"/>
</dbReference>
<accession>A0A3S0RKJ3</accession>
<dbReference type="PROSITE" id="PS51192">
    <property type="entry name" value="HELICASE_ATP_BIND_1"/>
    <property type="match status" value="1"/>
</dbReference>
<dbReference type="GO" id="GO:0003677">
    <property type="term" value="F:DNA binding"/>
    <property type="evidence" value="ECO:0007669"/>
    <property type="project" value="UniProtKB-KW"/>
</dbReference>
<keyword evidence="4" id="KW-0067">ATP-binding</keyword>
<evidence type="ECO:0000313" key="8">
    <source>
        <dbReference type="EMBL" id="RUL55062.1"/>
    </source>
</evidence>
<dbReference type="InterPro" id="IPR002464">
    <property type="entry name" value="DNA/RNA_helicase_DEAH_CS"/>
</dbReference>
<evidence type="ECO:0000256" key="5">
    <source>
        <dbReference type="ARBA" id="ARBA00023125"/>
    </source>
</evidence>
<dbReference type="GO" id="GO:0043138">
    <property type="term" value="F:3'-5' DNA helicase activity"/>
    <property type="evidence" value="ECO:0007669"/>
    <property type="project" value="TreeGrafter"/>
</dbReference>
<gene>
    <name evidence="8" type="ORF">EK386_04875</name>
</gene>
<keyword evidence="3 8" id="KW-0347">Helicase</keyword>
<dbReference type="PANTHER" id="PTHR13710">
    <property type="entry name" value="DNA HELICASE RECQ FAMILY MEMBER"/>
    <property type="match status" value="1"/>
</dbReference>
<feature type="domain" description="Helicase ATP-binding" evidence="6">
    <location>
        <begin position="24"/>
        <end position="190"/>
    </location>
</feature>
<dbReference type="SUPFAM" id="SSF52540">
    <property type="entry name" value="P-loop containing nucleoside triphosphate hydrolases"/>
    <property type="match status" value="1"/>
</dbReference>
<dbReference type="InterPro" id="IPR004589">
    <property type="entry name" value="DNA_helicase_ATP-dep_RecQ"/>
</dbReference>
<name>A0A3S0RKJ3_9BACI</name>
<evidence type="ECO:0000256" key="1">
    <source>
        <dbReference type="ARBA" id="ARBA00022741"/>
    </source>
</evidence>
<sequence>MEIEKILKERFGFSTFRPGQKEVIEQVMGGNDVIALLPTGMGKSLCYQLPGYIFNQPVLIISPLLSLMQDQVDQMKQFKEKRVVALNSFMNPEQKKQTIYHLEQYRFIFISPEMLIQPQVQQKLNTLPLALIVVDEAHCISQWGFDFRPDYLKIGELFGNHRPPILALSATATSKVLKDIEVYLNMSQPYKYIHSVDRPNIHLAKYSFLEKEDKLDWILRHVLETEGPGIIYTQSRSKTESISELLLQHGIAAASYHGGKDQLDRQFIQQQYIDDSLDWIVATNAFGMGVHKPNVRQIIHETIPGNMANYMQEIGRAGRDGKDAVAILLYAERDEEFAKFVGIDDLPNDHHIELYETYQLRQEPPNQMIQNGEISETSFRVLQYWMTQKSANEVKELFQTMKYEKMHEVDEVMKLVKTECCMREILVQYFGQELETKPTNCCTSCGLTLENLLLPRQQKDHVVEETPWQKRVAKILGIS</sequence>
<comment type="caution">
    <text evidence="8">The sequence shown here is derived from an EMBL/GenBank/DDBJ whole genome shotgun (WGS) entry which is preliminary data.</text>
</comment>
<dbReference type="GO" id="GO:0006310">
    <property type="term" value="P:DNA recombination"/>
    <property type="evidence" value="ECO:0007669"/>
    <property type="project" value="InterPro"/>
</dbReference>
<dbReference type="InterPro" id="IPR014001">
    <property type="entry name" value="Helicase_ATP-bd"/>
</dbReference>
<dbReference type="PANTHER" id="PTHR13710:SF84">
    <property type="entry name" value="ATP-DEPENDENT DNA HELICASE RECS-RELATED"/>
    <property type="match status" value="1"/>
</dbReference>